<dbReference type="PROSITE" id="PS50931">
    <property type="entry name" value="HTH_LYSR"/>
    <property type="match status" value="1"/>
</dbReference>
<sequence>MGRAPTRLPPLNALRAFEASSRHLNFRLAAKELGVTQGAVAQHVRKLEAELGLRLFDRLPRSLALTVPGRSYAAQLRRAFELMHEATVALRPEPDRVTISVTPTFASKWLLPRLPQFGQAHPDIELRILATESLSNFQSDGADIAVRQGQPPFGPGLSADLLFEQEVIAVCSPALLPAGDPFLPIHSLDAATFLNDAHDLWPEFFDRVLARHVPASARQLRFSQTSLAIDAAAAGQGLAVASRFLVEGELTSRRLVQALPGAMRGTMDAHVVTLRKPRNPRATAHVRQWLLSYRPQGADAAR</sequence>
<dbReference type="CDD" id="cd08432">
    <property type="entry name" value="PBP2_GcdR_TrpI_HvrB_AmpR_like"/>
    <property type="match status" value="1"/>
</dbReference>
<keyword evidence="3" id="KW-0238">DNA-binding</keyword>
<proteinExistence type="inferred from homology"/>
<dbReference type="InterPro" id="IPR058163">
    <property type="entry name" value="LysR-type_TF_proteobact-type"/>
</dbReference>
<dbReference type="InterPro" id="IPR036388">
    <property type="entry name" value="WH-like_DNA-bd_sf"/>
</dbReference>
<name>A0A0P0Z3F0_9HYPH</name>
<dbReference type="GO" id="GO:0003700">
    <property type="term" value="F:DNA-binding transcription factor activity"/>
    <property type="evidence" value="ECO:0007669"/>
    <property type="project" value="InterPro"/>
</dbReference>
<dbReference type="Pfam" id="PF03466">
    <property type="entry name" value="LysR_substrate"/>
    <property type="match status" value="1"/>
</dbReference>
<dbReference type="SUPFAM" id="SSF46785">
    <property type="entry name" value="Winged helix' DNA-binding domain"/>
    <property type="match status" value="1"/>
</dbReference>
<evidence type="ECO:0000259" key="5">
    <source>
        <dbReference type="PROSITE" id="PS50931"/>
    </source>
</evidence>
<evidence type="ECO:0000256" key="4">
    <source>
        <dbReference type="ARBA" id="ARBA00023163"/>
    </source>
</evidence>
<dbReference type="EMBL" id="LC066377">
    <property type="protein sequence ID" value="BAT28596.1"/>
    <property type="molecule type" value="Genomic_DNA"/>
</dbReference>
<keyword evidence="4" id="KW-0804">Transcription</keyword>
<dbReference type="RefSeq" id="WP_062225897.1">
    <property type="nucleotide sequence ID" value="NZ_BBWR01000002.1"/>
</dbReference>
<comment type="similarity">
    <text evidence="1">Belongs to the LysR transcriptional regulatory family.</text>
</comment>
<dbReference type="Pfam" id="PF00126">
    <property type="entry name" value="HTH_1"/>
    <property type="match status" value="1"/>
</dbReference>
<dbReference type="GO" id="GO:0006351">
    <property type="term" value="P:DNA-templated transcription"/>
    <property type="evidence" value="ECO:0007669"/>
    <property type="project" value="TreeGrafter"/>
</dbReference>
<dbReference type="Gene3D" id="1.10.10.10">
    <property type="entry name" value="Winged helix-like DNA-binding domain superfamily/Winged helix DNA-binding domain"/>
    <property type="match status" value="1"/>
</dbReference>
<evidence type="ECO:0000256" key="1">
    <source>
        <dbReference type="ARBA" id="ARBA00009437"/>
    </source>
</evidence>
<dbReference type="InterPro" id="IPR036390">
    <property type="entry name" value="WH_DNA-bd_sf"/>
</dbReference>
<evidence type="ECO:0000256" key="3">
    <source>
        <dbReference type="ARBA" id="ARBA00023125"/>
    </source>
</evidence>
<dbReference type="SUPFAM" id="SSF53850">
    <property type="entry name" value="Periplasmic binding protein-like II"/>
    <property type="match status" value="1"/>
</dbReference>
<evidence type="ECO:0000313" key="6">
    <source>
        <dbReference type="EMBL" id="BAT28596.1"/>
    </source>
</evidence>
<dbReference type="OrthoDB" id="9793571at2"/>
<dbReference type="GO" id="GO:0043565">
    <property type="term" value="F:sequence-specific DNA binding"/>
    <property type="evidence" value="ECO:0007669"/>
    <property type="project" value="TreeGrafter"/>
</dbReference>
<dbReference type="Gene3D" id="3.40.190.10">
    <property type="entry name" value="Periplasmic binding protein-like II"/>
    <property type="match status" value="2"/>
</dbReference>
<protein>
    <submittedName>
        <fullName evidence="6">Transcriptional regulator</fullName>
    </submittedName>
</protein>
<keyword evidence="2" id="KW-0805">Transcription regulation</keyword>
<dbReference type="PANTHER" id="PTHR30537">
    <property type="entry name" value="HTH-TYPE TRANSCRIPTIONAL REGULATOR"/>
    <property type="match status" value="1"/>
</dbReference>
<evidence type="ECO:0000256" key="2">
    <source>
        <dbReference type="ARBA" id="ARBA00023015"/>
    </source>
</evidence>
<dbReference type="PANTHER" id="PTHR30537:SF74">
    <property type="entry name" value="HTH-TYPE TRANSCRIPTIONAL REGULATOR TRPI"/>
    <property type="match status" value="1"/>
</dbReference>
<accession>A0A0P0Z3F0</accession>
<feature type="domain" description="HTH lysR-type" evidence="5">
    <location>
        <begin position="9"/>
        <end position="66"/>
    </location>
</feature>
<organism evidence="6">
    <name type="scientific">Aureimonas frigidaquae</name>
    <dbReference type="NCBI Taxonomy" id="424757"/>
    <lineage>
        <taxon>Bacteria</taxon>
        <taxon>Pseudomonadati</taxon>
        <taxon>Pseudomonadota</taxon>
        <taxon>Alphaproteobacteria</taxon>
        <taxon>Hyphomicrobiales</taxon>
        <taxon>Aurantimonadaceae</taxon>
        <taxon>Aureimonas</taxon>
    </lineage>
</organism>
<dbReference type="AlphaFoldDB" id="A0A0P0Z3F0"/>
<dbReference type="InterPro" id="IPR005119">
    <property type="entry name" value="LysR_subst-bd"/>
</dbReference>
<reference evidence="6" key="1">
    <citation type="journal article" date="2015" name="Proc. Natl. Acad. Sci. U.S.A.">
        <title>Bacterial clade with the ribosomal RNA operon on a small plasmid rather than the chromosome.</title>
        <authorList>
            <person name="Anda M."/>
            <person name="Ohtsubo Y."/>
            <person name="Okubo T."/>
            <person name="Sugawara M."/>
            <person name="Nagata Y."/>
            <person name="Tsuda M."/>
            <person name="Minamisawa K."/>
            <person name="Mitsui H."/>
        </authorList>
    </citation>
    <scope>NUCLEOTIDE SEQUENCE</scope>
    <source>
        <strain evidence="6">JCM 14755</strain>
    </source>
</reference>
<dbReference type="PRINTS" id="PR00039">
    <property type="entry name" value="HTHLYSR"/>
</dbReference>
<dbReference type="InterPro" id="IPR000847">
    <property type="entry name" value="LysR_HTH_N"/>
</dbReference>